<dbReference type="EMBL" id="UOEU01000706">
    <property type="protein sequence ID" value="VAW38464.1"/>
    <property type="molecule type" value="Genomic_DNA"/>
</dbReference>
<protein>
    <submittedName>
        <fullName evidence="1">Uncharacterized protein</fullName>
    </submittedName>
</protein>
<sequence length="25" mass="2792">QWVLAFSNLFLFGIALRLIETGILG</sequence>
<reference evidence="1" key="1">
    <citation type="submission" date="2018-06" db="EMBL/GenBank/DDBJ databases">
        <authorList>
            <person name="Zhirakovskaya E."/>
        </authorList>
    </citation>
    <scope>NUCLEOTIDE SEQUENCE</scope>
</reference>
<accession>A0A3B0W499</accession>
<gene>
    <name evidence="1" type="ORF">MNBD_CHLOROFLEXI01-4</name>
</gene>
<name>A0A3B0W499_9ZZZZ</name>
<feature type="non-terminal residue" evidence="1">
    <location>
        <position position="1"/>
    </location>
</feature>
<proteinExistence type="predicted"/>
<dbReference type="AlphaFoldDB" id="A0A3B0W499"/>
<organism evidence="1">
    <name type="scientific">hydrothermal vent metagenome</name>
    <dbReference type="NCBI Taxonomy" id="652676"/>
    <lineage>
        <taxon>unclassified sequences</taxon>
        <taxon>metagenomes</taxon>
        <taxon>ecological metagenomes</taxon>
    </lineage>
</organism>
<evidence type="ECO:0000313" key="1">
    <source>
        <dbReference type="EMBL" id="VAW38464.1"/>
    </source>
</evidence>